<evidence type="ECO:0000256" key="1">
    <source>
        <dbReference type="SAM" id="MobiDB-lite"/>
    </source>
</evidence>
<evidence type="ECO:0000313" key="2">
    <source>
        <dbReference type="EnsemblPlants" id="OMERI12G12540.1"/>
    </source>
</evidence>
<protein>
    <submittedName>
        <fullName evidence="2">Uncharacterized protein</fullName>
    </submittedName>
</protein>
<dbReference type="EnsemblPlants" id="OMERI12G12540.1">
    <property type="protein sequence ID" value="OMERI12G12540.1"/>
    <property type="gene ID" value="OMERI12G12540"/>
</dbReference>
<name>A0A0E0FDT3_9ORYZ</name>
<dbReference type="Gramene" id="OMERI12G12540.1">
    <property type="protein sequence ID" value="OMERI12G12540.1"/>
    <property type="gene ID" value="OMERI12G12540"/>
</dbReference>
<feature type="compositionally biased region" description="Basic and acidic residues" evidence="1">
    <location>
        <begin position="128"/>
        <end position="141"/>
    </location>
</feature>
<feature type="region of interest" description="Disordered" evidence="1">
    <location>
        <begin position="121"/>
        <end position="175"/>
    </location>
</feature>
<organism evidence="2">
    <name type="scientific">Oryza meridionalis</name>
    <dbReference type="NCBI Taxonomy" id="40149"/>
    <lineage>
        <taxon>Eukaryota</taxon>
        <taxon>Viridiplantae</taxon>
        <taxon>Streptophyta</taxon>
        <taxon>Embryophyta</taxon>
        <taxon>Tracheophyta</taxon>
        <taxon>Spermatophyta</taxon>
        <taxon>Magnoliopsida</taxon>
        <taxon>Liliopsida</taxon>
        <taxon>Poales</taxon>
        <taxon>Poaceae</taxon>
        <taxon>BOP clade</taxon>
        <taxon>Oryzoideae</taxon>
        <taxon>Oryzeae</taxon>
        <taxon>Oryzinae</taxon>
        <taxon>Oryza</taxon>
    </lineage>
</organism>
<reference evidence="2" key="2">
    <citation type="submission" date="2018-05" db="EMBL/GenBank/DDBJ databases">
        <title>OmerRS3 (Oryza meridionalis Reference Sequence Version 3).</title>
        <authorList>
            <person name="Zhang J."/>
            <person name="Kudrna D."/>
            <person name="Lee S."/>
            <person name="Talag J."/>
            <person name="Welchert J."/>
            <person name="Wing R.A."/>
        </authorList>
    </citation>
    <scope>NUCLEOTIDE SEQUENCE [LARGE SCALE GENOMIC DNA]</scope>
    <source>
        <strain evidence="2">cv. OR44</strain>
    </source>
</reference>
<sequence length="175" mass="20177">MDLQARAMAMATGAGGGGGGGGELLGEEGAAPAEHVPVHAHPHRDPFLAVQHHRHVARLRLPEPHADPVPLRLRLRRRWLRRRLVGSVAGDRLVLDRRGPRRRRGWGHRLMLLRRRRRRRRLRRRRRAAPESLRRDGDRHGPHPRRSIHPLRPRLLHLTSDSSHTPRRFSPPAKK</sequence>
<accession>A0A0E0FDT3</accession>
<dbReference type="AlphaFoldDB" id="A0A0E0FDT3"/>
<dbReference type="Proteomes" id="UP000008021">
    <property type="component" value="Chromosome 12"/>
</dbReference>
<keyword evidence="3" id="KW-1185">Reference proteome</keyword>
<reference evidence="2" key="1">
    <citation type="submission" date="2015-04" db="UniProtKB">
        <authorList>
            <consortium name="EnsemblPlants"/>
        </authorList>
    </citation>
    <scope>IDENTIFICATION</scope>
</reference>
<proteinExistence type="predicted"/>
<evidence type="ECO:0000313" key="3">
    <source>
        <dbReference type="Proteomes" id="UP000008021"/>
    </source>
</evidence>
<feature type="compositionally biased region" description="Basic residues" evidence="1">
    <location>
        <begin position="142"/>
        <end position="155"/>
    </location>
</feature>
<dbReference type="HOGENOM" id="CLU_1543993_0_0_1"/>